<keyword evidence="7 9" id="KW-0067">ATP-binding</keyword>
<evidence type="ECO:0000256" key="3">
    <source>
        <dbReference type="ARBA" id="ARBA00022598"/>
    </source>
</evidence>
<dbReference type="Proteomes" id="UP000750711">
    <property type="component" value="Unassembled WGS sequence"/>
</dbReference>
<sequence length="513" mass="56341">MAASMYPDYPPALTPEQQEHLVTSLKDWSIAHGLAVRPSPAFATDHTGVLATTAPVTLFPSPFPRRCFEEALAIQTAYNELYSAIARDEPWLKGIVEELVEVDDFIAKLWDIHLAVKKEGYAQDLSLGLFRSDYMIHFDPAAPDSKPEIKQVEFNTIASSFGGLSARVSALHKYLYGGPAHCLPSGINQNSFPPNSSLSSLAAGLAAAATAYGSPKSGSSRLAVLFLVQDVERNVFDQRLLEYELESKHGVCVYRLPFPRILTDTTLDPQTRALLYHPPQASSITVEITAVYFRAGYAPSEYTHPDAWLARHHLERSAAIKCPSVLTHLAGSKKIQQVLATPNSLHISSFLRDHAAAQRVQNTFTNIYPLDDSEAGLKAQELALDPESAKRYVLKPQREGGGNNTYRTAIPPFLRDKVPREKWKGYILMELINPPPLSNSILRNGKIETGGIICELGVFGVCLWRNPTGEDRRGEVLKNSEAGYLLRTKGRESEEGGVAAGFGSMDSVVLVDV</sequence>
<dbReference type="PANTHER" id="PTHR11130:SF0">
    <property type="entry name" value="GLUTATHIONE SYNTHETASE"/>
    <property type="match status" value="1"/>
</dbReference>
<feature type="binding site" evidence="12">
    <location>
        <begin position="157"/>
        <end position="160"/>
    </location>
    <ligand>
        <name>substrate</name>
    </ligand>
</feature>
<dbReference type="GO" id="GO:0004363">
    <property type="term" value="F:glutathione synthase activity"/>
    <property type="evidence" value="ECO:0007669"/>
    <property type="project" value="UniProtKB-UniRule"/>
</dbReference>
<feature type="domain" description="Glutathione synthase substrate-binding" evidence="13">
    <location>
        <begin position="223"/>
        <end position="330"/>
    </location>
</feature>
<comment type="cofactor">
    <cofactor evidence="9 11">
        <name>Mg(2+)</name>
        <dbReference type="ChEBI" id="CHEBI:18420"/>
    </cofactor>
    <text evidence="9 11">Binds 1 Mg(2+) ion per subunit.</text>
</comment>
<proteinExistence type="inferred from homology"/>
<feature type="binding site" evidence="10">
    <location>
        <position position="489"/>
    </location>
    <ligand>
        <name>ATP</name>
        <dbReference type="ChEBI" id="CHEBI:30616"/>
    </ligand>
</feature>
<feature type="binding site" evidence="10">
    <location>
        <position position="495"/>
    </location>
    <ligand>
        <name>ATP</name>
        <dbReference type="ChEBI" id="CHEBI:30616"/>
    </ligand>
</feature>
<dbReference type="NCBIfam" id="TIGR01986">
    <property type="entry name" value="glut_syn_euk"/>
    <property type="match status" value="1"/>
</dbReference>
<dbReference type="GO" id="GO:0005524">
    <property type="term" value="F:ATP binding"/>
    <property type="evidence" value="ECO:0007669"/>
    <property type="project" value="UniProtKB-UniRule"/>
</dbReference>
<dbReference type="AlphaFoldDB" id="A0A9P8LFK7"/>
<feature type="binding site" evidence="12">
    <location>
        <begin position="294"/>
        <end position="297"/>
    </location>
    <ligand>
        <name>substrate</name>
    </ligand>
</feature>
<feature type="binding site" evidence="10">
    <location>
        <position position="333"/>
    </location>
    <ligand>
        <name>ATP</name>
        <dbReference type="ChEBI" id="CHEBI:30616"/>
    </ligand>
</feature>
<dbReference type="GO" id="GO:0043295">
    <property type="term" value="F:glutathione binding"/>
    <property type="evidence" value="ECO:0007669"/>
    <property type="project" value="UniProtKB-UniRule"/>
</dbReference>
<dbReference type="Gene3D" id="3.30.1490.50">
    <property type="match status" value="1"/>
</dbReference>
<dbReference type="GO" id="GO:0000287">
    <property type="term" value="F:magnesium ion binding"/>
    <property type="evidence" value="ECO:0007669"/>
    <property type="project" value="UniProtKB-UniRule"/>
</dbReference>
<dbReference type="PANTHER" id="PTHR11130">
    <property type="entry name" value="GLUTATHIONE SYNTHETASE"/>
    <property type="match status" value="1"/>
</dbReference>
<feature type="binding site" evidence="10">
    <location>
        <position position="455"/>
    </location>
    <ligand>
        <name>ATP</name>
        <dbReference type="ChEBI" id="CHEBI:30616"/>
    </ligand>
</feature>
<evidence type="ECO:0000256" key="8">
    <source>
        <dbReference type="ARBA" id="ARBA00022842"/>
    </source>
</evidence>
<feature type="binding site" evidence="10">
    <location>
        <position position="153"/>
    </location>
    <ligand>
        <name>ATP</name>
        <dbReference type="ChEBI" id="CHEBI:30616"/>
    </ligand>
</feature>
<feature type="binding site" evidence="11">
    <location>
        <position position="155"/>
    </location>
    <ligand>
        <name>Mg(2+)</name>
        <dbReference type="ChEBI" id="CHEBI:18420"/>
    </ligand>
</feature>
<keyword evidence="15" id="KW-1185">Reference proteome</keyword>
<organism evidence="14 15">
    <name type="scientific">Trichoglossum hirsutum</name>
    <dbReference type="NCBI Taxonomy" id="265104"/>
    <lineage>
        <taxon>Eukaryota</taxon>
        <taxon>Fungi</taxon>
        <taxon>Dikarya</taxon>
        <taxon>Ascomycota</taxon>
        <taxon>Pezizomycotina</taxon>
        <taxon>Geoglossomycetes</taxon>
        <taxon>Geoglossales</taxon>
        <taxon>Geoglossaceae</taxon>
        <taxon>Trichoglossum</taxon>
    </lineage>
</organism>
<feature type="binding site" evidence="10">
    <location>
        <begin position="395"/>
        <end position="404"/>
    </location>
    <ligand>
        <name>ATP</name>
        <dbReference type="ChEBI" id="CHEBI:30616"/>
    </ligand>
</feature>
<name>A0A9P8LFK7_9PEZI</name>
<evidence type="ECO:0000256" key="9">
    <source>
        <dbReference type="PIRNR" id="PIRNR001558"/>
    </source>
</evidence>
<evidence type="ECO:0000256" key="10">
    <source>
        <dbReference type="PIRSR" id="PIRSR001558-1"/>
    </source>
</evidence>
<dbReference type="InterPro" id="IPR004887">
    <property type="entry name" value="GSH_synth_subst-bd"/>
</dbReference>
<comment type="similarity">
    <text evidence="2 9">Belongs to the eukaryotic GSH synthase family.</text>
</comment>
<dbReference type="Gene3D" id="1.10.1080.10">
    <property type="entry name" value="Glutathione Synthetase, Chain A, domain 3"/>
    <property type="match status" value="1"/>
</dbReference>
<feature type="binding site" evidence="11">
    <location>
        <position position="153"/>
    </location>
    <ligand>
        <name>Mg(2+)</name>
        <dbReference type="ChEBI" id="CHEBI:18420"/>
    </ligand>
</feature>
<feature type="binding site" evidence="12">
    <location>
        <begin position="232"/>
        <end position="234"/>
    </location>
    <ligand>
        <name>substrate</name>
    </ligand>
</feature>
<accession>A0A9P8LFK7</accession>
<dbReference type="GO" id="GO:0005829">
    <property type="term" value="C:cytosol"/>
    <property type="evidence" value="ECO:0007669"/>
    <property type="project" value="TreeGrafter"/>
</dbReference>
<dbReference type="InterPro" id="IPR014042">
    <property type="entry name" value="Glutathione_synthase_a-hlx"/>
</dbReference>
<protein>
    <recommendedName>
        <fullName evidence="9">Glutathione synthetase</fullName>
        <shortName evidence="9">GSH-S</shortName>
        <ecNumber evidence="9">6.3.2.3</ecNumber>
    </recommendedName>
</protein>
<feature type="binding site" evidence="11">
    <location>
        <position position="399"/>
    </location>
    <ligand>
        <name>Mg(2+)</name>
        <dbReference type="ChEBI" id="CHEBI:18420"/>
    </ligand>
</feature>
<dbReference type="Pfam" id="PF03917">
    <property type="entry name" value="GSH_synth_ATP"/>
    <property type="match status" value="1"/>
</dbReference>
<dbReference type="Gene3D" id="3.30.1490.80">
    <property type="match status" value="1"/>
</dbReference>
<evidence type="ECO:0000259" key="13">
    <source>
        <dbReference type="Pfam" id="PF03199"/>
    </source>
</evidence>
<evidence type="ECO:0000256" key="7">
    <source>
        <dbReference type="ARBA" id="ARBA00022840"/>
    </source>
</evidence>
<evidence type="ECO:0000313" key="14">
    <source>
        <dbReference type="EMBL" id="KAH0563249.1"/>
    </source>
</evidence>
<dbReference type="EMBL" id="JAGHQM010000230">
    <property type="protein sequence ID" value="KAH0563249.1"/>
    <property type="molecule type" value="Genomic_DNA"/>
</dbReference>
<dbReference type="InterPro" id="IPR005615">
    <property type="entry name" value="Glutathione_synthase"/>
</dbReference>
<evidence type="ECO:0000313" key="15">
    <source>
        <dbReference type="Proteomes" id="UP000750711"/>
    </source>
</evidence>
<feature type="binding site" evidence="10">
    <location>
        <position position="487"/>
    </location>
    <ligand>
        <name>substrate</name>
    </ligand>
</feature>
<feature type="binding site" evidence="10">
    <location>
        <position position="238"/>
    </location>
    <ligand>
        <name>substrate</name>
    </ligand>
</feature>
<feature type="binding site" evidence="10">
    <location>
        <position position="406"/>
    </location>
    <ligand>
        <name>ATP</name>
        <dbReference type="ChEBI" id="CHEBI:30616"/>
    </ligand>
</feature>
<comment type="caution">
    <text evidence="14">The sequence shown here is derived from an EMBL/GenBank/DDBJ whole genome shotgun (WGS) entry which is preliminary data.</text>
</comment>
<evidence type="ECO:0000256" key="5">
    <source>
        <dbReference type="ARBA" id="ARBA00022723"/>
    </source>
</evidence>
<dbReference type="SUPFAM" id="SSF52440">
    <property type="entry name" value="PreATP-grasp domain"/>
    <property type="match status" value="1"/>
</dbReference>
<evidence type="ECO:0000256" key="4">
    <source>
        <dbReference type="ARBA" id="ARBA00022684"/>
    </source>
</evidence>
<evidence type="ECO:0000256" key="6">
    <source>
        <dbReference type="ARBA" id="ARBA00022741"/>
    </source>
</evidence>
<dbReference type="Pfam" id="PF03199">
    <property type="entry name" value="GSH_synthase"/>
    <property type="match status" value="1"/>
</dbReference>
<keyword evidence="8 9" id="KW-0460">Magnesium</keyword>
<keyword evidence="5 9" id="KW-0479">Metal-binding</keyword>
<evidence type="ECO:0000256" key="11">
    <source>
        <dbReference type="PIRSR" id="PIRSR001558-2"/>
    </source>
</evidence>
<keyword evidence="3 9" id="KW-0436">Ligase</keyword>
<evidence type="ECO:0000256" key="1">
    <source>
        <dbReference type="ARBA" id="ARBA00004965"/>
    </source>
</evidence>
<feature type="binding site" evidence="10">
    <location>
        <position position="131"/>
    </location>
    <ligand>
        <name>substrate</name>
    </ligand>
</feature>
<evidence type="ECO:0000256" key="12">
    <source>
        <dbReference type="PIRSR" id="PIRSR001558-3"/>
    </source>
</evidence>
<dbReference type="FunFam" id="3.30.1490.50:FF:000002">
    <property type="entry name" value="Glutathione synthetase"/>
    <property type="match status" value="1"/>
</dbReference>
<dbReference type="PIRSF" id="PIRSF001558">
    <property type="entry name" value="GSHase"/>
    <property type="match status" value="1"/>
</dbReference>
<feature type="binding site" evidence="10">
    <location>
        <begin position="429"/>
        <end position="432"/>
    </location>
    <ligand>
        <name>ATP</name>
        <dbReference type="ChEBI" id="CHEBI:30616"/>
    </ligand>
</feature>
<comment type="pathway">
    <text evidence="1 9">Sulfur metabolism; glutathione biosynthesis; glutathione from L-cysteine and L-glutamate: step 2/2.</text>
</comment>
<dbReference type="InterPro" id="IPR016185">
    <property type="entry name" value="PreATP-grasp_dom_sf"/>
</dbReference>
<comment type="catalytic activity">
    <reaction evidence="9">
        <text>gamma-L-glutamyl-L-cysteine + glycine + ATP = glutathione + ADP + phosphate + H(+)</text>
        <dbReference type="Rhea" id="RHEA:13557"/>
        <dbReference type="ChEBI" id="CHEBI:15378"/>
        <dbReference type="ChEBI" id="CHEBI:30616"/>
        <dbReference type="ChEBI" id="CHEBI:43474"/>
        <dbReference type="ChEBI" id="CHEBI:57305"/>
        <dbReference type="ChEBI" id="CHEBI:57925"/>
        <dbReference type="ChEBI" id="CHEBI:58173"/>
        <dbReference type="ChEBI" id="CHEBI:456216"/>
        <dbReference type="EC" id="6.3.2.3"/>
    </reaction>
</comment>
<dbReference type="SUPFAM" id="SSF56059">
    <property type="entry name" value="Glutathione synthetase ATP-binding domain-like"/>
    <property type="match status" value="1"/>
</dbReference>
<dbReference type="Gene3D" id="3.30.470.20">
    <property type="entry name" value="ATP-grasp fold, B domain"/>
    <property type="match status" value="1"/>
</dbReference>
<dbReference type="InterPro" id="IPR014709">
    <property type="entry name" value="Glutathione_synthase_C_euk"/>
</dbReference>
<dbReference type="Gene3D" id="3.40.50.1760">
    <property type="entry name" value="Glutathione synthase, substrate-binding domain superfamily, eukaryotic"/>
    <property type="match status" value="1"/>
</dbReference>
<keyword evidence="4 9" id="KW-0317">Glutathione biosynthesis</keyword>
<gene>
    <name evidence="14" type="ORF">GP486_002182</name>
</gene>
<evidence type="ECO:0000256" key="2">
    <source>
        <dbReference type="ARBA" id="ARBA00010385"/>
    </source>
</evidence>
<feature type="binding site" evidence="12">
    <location>
        <begin position="498"/>
        <end position="499"/>
    </location>
    <ligand>
        <name>substrate</name>
    </ligand>
</feature>
<dbReference type="InterPro" id="IPR037013">
    <property type="entry name" value="GSH-S_sub-bd_sf"/>
</dbReference>
<dbReference type="EC" id="6.3.2.3" evidence="9"/>
<keyword evidence="6 9" id="KW-0547">Nucleotide-binding</keyword>
<reference evidence="14" key="1">
    <citation type="submission" date="2021-03" db="EMBL/GenBank/DDBJ databases">
        <title>Comparative genomics and phylogenomic investigation of the class Geoglossomycetes provide insights into ecological specialization and systematics.</title>
        <authorList>
            <person name="Melie T."/>
            <person name="Pirro S."/>
            <person name="Miller A.N."/>
            <person name="Quandt A."/>
        </authorList>
    </citation>
    <scope>NUCLEOTIDE SEQUENCE</scope>
    <source>
        <strain evidence="14">CAQ_001_2017</strain>
    </source>
</reference>
<dbReference type="InterPro" id="IPR014049">
    <property type="entry name" value="Glutathione_synthase_N_euk"/>
</dbReference>